<comment type="similarity">
    <text evidence="2">Belongs to the SLC29A/ENT transporter (TC 2.A.57) family.</text>
</comment>
<keyword evidence="3" id="KW-0813">Transport</keyword>
<feature type="transmembrane region" description="Helical" evidence="12">
    <location>
        <begin position="1412"/>
        <end position="1432"/>
    </location>
</feature>
<dbReference type="PRINTS" id="PR01130">
    <property type="entry name" value="DERENTRNSPRT"/>
</dbReference>
<dbReference type="GO" id="GO:0030907">
    <property type="term" value="C:MBF transcription complex"/>
    <property type="evidence" value="ECO:0007669"/>
    <property type="project" value="TreeGrafter"/>
</dbReference>
<evidence type="ECO:0000256" key="6">
    <source>
        <dbReference type="ARBA" id="ARBA00022989"/>
    </source>
</evidence>
<comment type="subcellular location">
    <subcellularLocation>
        <location evidence="1">Membrane</location>
        <topology evidence="1">Multi-pass membrane protein</topology>
    </subcellularLocation>
</comment>
<keyword evidence="8 12" id="KW-0472">Membrane</keyword>
<keyword evidence="10" id="KW-0175">Coiled coil</keyword>
<reference evidence="14" key="1">
    <citation type="submission" date="2021-03" db="EMBL/GenBank/DDBJ databases">
        <title>Evolutionary innovations through gain and loss of genes in the ectomycorrhizal Boletales.</title>
        <authorList>
            <person name="Wu G."/>
            <person name="Miyauchi S."/>
            <person name="Morin E."/>
            <person name="Yang Z.-L."/>
            <person name="Xu J."/>
            <person name="Martin F.M."/>
        </authorList>
    </citation>
    <scope>NUCLEOTIDE SEQUENCE</scope>
    <source>
        <strain evidence="14">BR01</strain>
    </source>
</reference>
<dbReference type="InterPro" id="IPR003163">
    <property type="entry name" value="Tscrpt_reg_HTH_APSES-type"/>
</dbReference>
<feature type="transmembrane region" description="Helical" evidence="12">
    <location>
        <begin position="1340"/>
        <end position="1359"/>
    </location>
</feature>
<dbReference type="SUPFAM" id="SSF48403">
    <property type="entry name" value="Ankyrin repeat"/>
    <property type="match status" value="1"/>
</dbReference>
<feature type="region of interest" description="Disordered" evidence="11">
    <location>
        <begin position="147"/>
        <end position="233"/>
    </location>
</feature>
<dbReference type="GO" id="GO:0001228">
    <property type="term" value="F:DNA-binding transcription activator activity, RNA polymerase II-specific"/>
    <property type="evidence" value="ECO:0007669"/>
    <property type="project" value="UniProtKB-ARBA"/>
</dbReference>
<feature type="transmembrane region" description="Helical" evidence="12">
    <location>
        <begin position="1250"/>
        <end position="1277"/>
    </location>
</feature>
<keyword evidence="6 12" id="KW-1133">Transmembrane helix</keyword>
<dbReference type="GO" id="GO:0003677">
    <property type="term" value="F:DNA binding"/>
    <property type="evidence" value="ECO:0007669"/>
    <property type="project" value="InterPro"/>
</dbReference>
<dbReference type="GO" id="GO:0033309">
    <property type="term" value="C:SBF transcription complex"/>
    <property type="evidence" value="ECO:0007669"/>
    <property type="project" value="TreeGrafter"/>
</dbReference>
<dbReference type="OrthoDB" id="6718656at2759"/>
<dbReference type="PROSITE" id="PS50088">
    <property type="entry name" value="ANK_REPEAT"/>
    <property type="match status" value="1"/>
</dbReference>
<dbReference type="InterPro" id="IPR002259">
    <property type="entry name" value="Eqnu_transpt"/>
</dbReference>
<dbReference type="SMART" id="SM00248">
    <property type="entry name" value="ANK"/>
    <property type="match status" value="2"/>
</dbReference>
<dbReference type="GO" id="GO:0005337">
    <property type="term" value="F:nucleoside transmembrane transporter activity"/>
    <property type="evidence" value="ECO:0007669"/>
    <property type="project" value="InterPro"/>
</dbReference>
<dbReference type="Gene3D" id="3.10.260.10">
    <property type="entry name" value="Transcription regulator HTH, APSES-type DNA-binding domain"/>
    <property type="match status" value="1"/>
</dbReference>
<evidence type="ECO:0000259" key="13">
    <source>
        <dbReference type="PROSITE" id="PS51299"/>
    </source>
</evidence>
<organism evidence="14 15">
    <name type="scientific">Boletus reticuloceps</name>
    <dbReference type="NCBI Taxonomy" id="495285"/>
    <lineage>
        <taxon>Eukaryota</taxon>
        <taxon>Fungi</taxon>
        <taxon>Dikarya</taxon>
        <taxon>Basidiomycota</taxon>
        <taxon>Agaricomycotina</taxon>
        <taxon>Agaricomycetes</taxon>
        <taxon>Agaricomycetidae</taxon>
        <taxon>Boletales</taxon>
        <taxon>Boletineae</taxon>
        <taxon>Boletaceae</taxon>
        <taxon>Boletoideae</taxon>
        <taxon>Boletus</taxon>
    </lineage>
</organism>
<dbReference type="InterPro" id="IPR051642">
    <property type="entry name" value="SWI6-like"/>
</dbReference>
<gene>
    <name evidence="14" type="ORF">JVT61DRAFT_13170</name>
</gene>
<keyword evidence="4 12" id="KW-0812">Transmembrane</keyword>
<evidence type="ECO:0000256" key="8">
    <source>
        <dbReference type="ARBA" id="ARBA00023136"/>
    </source>
</evidence>
<comment type="caution">
    <text evidence="14">The sequence shown here is derived from an EMBL/GenBank/DDBJ whole genome shotgun (WGS) entry which is preliminary data.</text>
</comment>
<sequence length="1585" mass="177005">MCKGVAVMRRRADSWLNATQILKVAGFDKPQRTRVLGTRGPEGRTRESPRRLWKISGSVSFLSTSPLRFDPISFTGTWIPLERGLGLARQYNCEAALRPIIEFQPAAKSPPLAPKHLVASASVARPARRAAPTVTEPVAALIATRSRRHVDVEEDSEPEVFSVPGSEDGSMTSSPSRGSSSSRTPSPIADAYDQTDASEGRRHGVRRKPSRRHPNERLGDAPEDEIITNGTDDPRAYSDQILEYFISDTNQIPQVLILPPPDFDANMAIDDDGHTALHWASAMGRLRIVKLLLTAGADIFKVNKAGQTALMRSVMFANNYDVRKFPELYELLHRSTLNIDHYNRTVFHHIVDVAMSKGKTHAARYYMETMLNRLADYPKDKRLVKLLIDHGADPKLVNRDGKSTEDYILEDERFRSSPGPISRGSAMSFRNAQAAYPLQTIHPPVPMGGERLPLHHSVAGQKASTKCVNEITSMLDSLGTSFDRELQDKERDMNQAHALLQNIQQEILESHRAVNQLKTQAEGLELAKGLLSELESQLLGKMGRRYRLGWEKWIKVEENREMSIRDVADGELKITPATVPYRTDDDVEGEGPTEPGKDKSKGKRKALPQEEDITDLLALHSNLPNNQDSIRAVCEFTREGLGHRRKRRKEMFDQLTAFRAEAGTGGRMTEYRRLIGAGCGGVPPSEVDNIIGMLLETLELEESSTAPGAWTATRAVPMPATTRIPWTNNFRHLLPVPKHWLERRSRYDPGIKAVPVKDRIKYWNVVPGDKIRVRGEGSNLHEVLSINRFSNRVYLKGNIKEAAPNKAPVNRSVHYSRCQLFMGTHKVARPQGGEREIDVFARRVGSRDSHWQPALHRFDWKRIALATVPAYFKKTSRSPFVIPWPKHEFPERPEANQFYDTTNDTVLKITYQPPDLKKPKPADENAYINALFSPRARSFDESMPMEYHVAKELSNPHSRAKKQQRWQAAKVRRTELLKKFVEKELMHLNGRPTRAARAEGVFKFRQKIEEERKADKKRRWLTADRKAKMERKVKRKQRKVQKQKEKLTQLVLKGAANQVIPTAEPRNHVAQKYSRNYSCAVTASRPSNTRAQFGSRFGSPCIPCTISMTDSPVKYRAIPLSEGEADHHTRQVTGMDDHIDYTTGGQWLSAEAQTKWTYFLLGCAILLPWNALINATSFFLSRMAGSGFYPTFSSYMSTAYTLANLVFQSYSTITSKQSSPSRRIFMTIIVMILLVTSLCFSTFIRGTPLSFFSFALFSAAALAAASGYQCTAVYAGAAQLGAPFLQTVISGQAAIAVAVSVVQVVSTLISLWGSSPEPGSMKVTMANAGDDQAEEMAARIFFGVSAIFLCIILAAYAWLTRQPFYKSVISTLEPHCELGDIDERTGLVGDDRRNSPTTKSSSNVYRVFKQNVTFMFSVAYVFAVTLAVYPAITVRVRSVNLGIHPMLFTAIHFLVFNVGDLVGRYACSFPRLIVWSARKILVMSLLRTLFVPLFLLCNVQQSTTTIPVSPIISSDTLFMVILLAMGYTNGYVSSIALLAASSLEHNPRLNGRREDVDVAATLGGSFVIVGLASGALSSFGVQGMI</sequence>
<evidence type="ECO:0000256" key="5">
    <source>
        <dbReference type="ARBA" id="ARBA00022737"/>
    </source>
</evidence>
<dbReference type="Pfam" id="PF01733">
    <property type="entry name" value="Nucleoside_tran"/>
    <property type="match status" value="1"/>
</dbReference>
<name>A0A8I3ACZ1_9AGAM</name>
<feature type="transmembrane region" description="Helical" evidence="12">
    <location>
        <begin position="1224"/>
        <end position="1244"/>
    </location>
</feature>
<evidence type="ECO:0000256" key="2">
    <source>
        <dbReference type="ARBA" id="ARBA00007965"/>
    </source>
</evidence>
<feature type="coiled-coil region" evidence="10">
    <location>
        <begin position="1026"/>
        <end position="1053"/>
    </location>
</feature>
<feature type="transmembrane region" description="Helical" evidence="12">
    <location>
        <begin position="1156"/>
        <end position="1180"/>
    </location>
</feature>
<feature type="transmembrane region" description="Helical" evidence="12">
    <location>
        <begin position="1516"/>
        <end position="1538"/>
    </location>
</feature>
<feature type="compositionally biased region" description="Low complexity" evidence="11">
    <location>
        <begin position="169"/>
        <end position="186"/>
    </location>
</feature>
<proteinExistence type="inferred from homology"/>
<dbReference type="Gene3D" id="1.25.40.20">
    <property type="entry name" value="Ankyrin repeat-containing domain"/>
    <property type="match status" value="1"/>
</dbReference>
<dbReference type="PANTHER" id="PTHR43828:SF15">
    <property type="entry name" value="TRANSCRIPTION FACTOR MBP1"/>
    <property type="match status" value="1"/>
</dbReference>
<accession>A0A8I3ACZ1</accession>
<feature type="compositionally biased region" description="Basic residues" evidence="11">
    <location>
        <begin position="203"/>
        <end position="212"/>
    </location>
</feature>
<evidence type="ECO:0000313" key="14">
    <source>
        <dbReference type="EMBL" id="KAG6378888.1"/>
    </source>
</evidence>
<dbReference type="PROSITE" id="PS50297">
    <property type="entry name" value="ANK_REP_REGION"/>
    <property type="match status" value="1"/>
</dbReference>
<evidence type="ECO:0000256" key="4">
    <source>
        <dbReference type="ARBA" id="ARBA00022692"/>
    </source>
</evidence>
<feature type="repeat" description="ANK" evidence="9">
    <location>
        <begin position="272"/>
        <end position="304"/>
    </location>
</feature>
<evidence type="ECO:0000256" key="7">
    <source>
        <dbReference type="ARBA" id="ARBA00023043"/>
    </source>
</evidence>
<feature type="region of interest" description="Disordered" evidence="11">
    <location>
        <begin position="575"/>
        <end position="607"/>
    </location>
</feature>
<protein>
    <submittedName>
        <fullName evidence="14">Nucleoside transporter-domain-containing protein</fullName>
    </submittedName>
</protein>
<dbReference type="InterPro" id="IPR036770">
    <property type="entry name" value="Ankyrin_rpt-contain_sf"/>
</dbReference>
<dbReference type="PRINTS" id="PR01415">
    <property type="entry name" value="ANKYRIN"/>
</dbReference>
<dbReference type="InterPro" id="IPR018004">
    <property type="entry name" value="KilA/APSES_HTH"/>
</dbReference>
<dbReference type="SMART" id="SM01252">
    <property type="entry name" value="KilA-N"/>
    <property type="match status" value="1"/>
</dbReference>
<dbReference type="Pfam" id="PF12796">
    <property type="entry name" value="Ank_2"/>
    <property type="match status" value="1"/>
</dbReference>
<dbReference type="SUPFAM" id="SSF54616">
    <property type="entry name" value="DNA-binding domain of Mlu1-box binding protein MBP1"/>
    <property type="match status" value="1"/>
</dbReference>
<dbReference type="Proteomes" id="UP000683000">
    <property type="component" value="Unassembled WGS sequence"/>
</dbReference>
<evidence type="ECO:0000256" key="3">
    <source>
        <dbReference type="ARBA" id="ARBA00022448"/>
    </source>
</evidence>
<feature type="transmembrane region" description="Helical" evidence="12">
    <location>
        <begin position="1438"/>
        <end position="1459"/>
    </location>
</feature>
<dbReference type="GO" id="GO:0016020">
    <property type="term" value="C:membrane"/>
    <property type="evidence" value="ECO:0007669"/>
    <property type="project" value="UniProtKB-SubCell"/>
</dbReference>
<evidence type="ECO:0000256" key="9">
    <source>
        <dbReference type="PROSITE-ProRule" id="PRU00023"/>
    </source>
</evidence>
<dbReference type="PANTHER" id="PTHR43828">
    <property type="entry name" value="ASPARAGINASE"/>
    <property type="match status" value="1"/>
</dbReference>
<keyword evidence="15" id="KW-1185">Reference proteome</keyword>
<feature type="transmembrane region" description="Helical" evidence="12">
    <location>
        <begin position="1289"/>
        <end position="1312"/>
    </location>
</feature>
<evidence type="ECO:0000256" key="10">
    <source>
        <dbReference type="SAM" id="Coils"/>
    </source>
</evidence>
<evidence type="ECO:0000313" key="15">
    <source>
        <dbReference type="Proteomes" id="UP000683000"/>
    </source>
</evidence>
<feature type="transmembrane region" description="Helical" evidence="12">
    <location>
        <begin position="1558"/>
        <end position="1581"/>
    </location>
</feature>
<dbReference type="PROSITE" id="PS51299">
    <property type="entry name" value="HTH_APSES"/>
    <property type="match status" value="1"/>
</dbReference>
<feature type="coiled-coil region" evidence="10">
    <location>
        <begin position="486"/>
        <end position="520"/>
    </location>
</feature>
<dbReference type="InterPro" id="IPR002110">
    <property type="entry name" value="Ankyrin_rpt"/>
</dbReference>
<keyword evidence="5" id="KW-0677">Repeat</keyword>
<dbReference type="InterPro" id="IPR036887">
    <property type="entry name" value="HTH_APSES_sf"/>
</dbReference>
<feature type="domain" description="HTH APSES-type" evidence="13">
    <location>
        <begin position="1"/>
        <end position="112"/>
    </location>
</feature>
<dbReference type="EMBL" id="JAGFBS010000006">
    <property type="protein sequence ID" value="KAG6378888.1"/>
    <property type="molecule type" value="Genomic_DNA"/>
</dbReference>
<keyword evidence="7 9" id="KW-0040">ANK repeat</keyword>
<feature type="transmembrane region" description="Helical" evidence="12">
    <location>
        <begin position="1480"/>
        <end position="1496"/>
    </location>
</feature>
<evidence type="ECO:0000256" key="1">
    <source>
        <dbReference type="ARBA" id="ARBA00004141"/>
    </source>
</evidence>
<evidence type="ECO:0000256" key="11">
    <source>
        <dbReference type="SAM" id="MobiDB-lite"/>
    </source>
</evidence>
<evidence type="ECO:0000256" key="12">
    <source>
        <dbReference type="SAM" id="Phobius"/>
    </source>
</evidence>